<reference evidence="1" key="1">
    <citation type="journal article" date="2012" name="PLoS ONE">
        <title>Gene sets for utilization of primary and secondary nutrition supplies in the distal gut of endangered iberian lynx.</title>
        <authorList>
            <person name="Alcaide M."/>
            <person name="Messina E."/>
            <person name="Richter M."/>
            <person name="Bargiela R."/>
            <person name="Peplies J."/>
            <person name="Huws S.A."/>
            <person name="Newbold C.J."/>
            <person name="Golyshin P.N."/>
            <person name="Simon M.A."/>
            <person name="Lopez G."/>
            <person name="Yakimov M.M."/>
            <person name="Ferrer M."/>
        </authorList>
    </citation>
    <scope>NUCLEOTIDE SEQUENCE</scope>
</reference>
<name>J9FXV9_9ZZZZ</name>
<evidence type="ECO:0000313" key="1">
    <source>
        <dbReference type="EMBL" id="EJW94387.1"/>
    </source>
</evidence>
<protein>
    <submittedName>
        <fullName evidence="1">Serine protease A</fullName>
    </submittedName>
</protein>
<accession>J9FXV9</accession>
<dbReference type="AlphaFoldDB" id="J9FXV9"/>
<feature type="non-terminal residue" evidence="1">
    <location>
        <position position="1"/>
    </location>
</feature>
<dbReference type="EMBL" id="AMCI01006407">
    <property type="protein sequence ID" value="EJW94387.1"/>
    <property type="molecule type" value="Genomic_DNA"/>
</dbReference>
<organism evidence="1">
    <name type="scientific">gut metagenome</name>
    <dbReference type="NCBI Taxonomy" id="749906"/>
    <lineage>
        <taxon>unclassified sequences</taxon>
        <taxon>metagenomes</taxon>
        <taxon>organismal metagenomes</taxon>
    </lineage>
</organism>
<keyword evidence="1" id="KW-0645">Protease</keyword>
<dbReference type="GO" id="GO:0008233">
    <property type="term" value="F:peptidase activity"/>
    <property type="evidence" value="ECO:0007669"/>
    <property type="project" value="UniProtKB-KW"/>
</dbReference>
<gene>
    <name evidence="1" type="ORF">EVA_17506</name>
</gene>
<proteinExistence type="predicted"/>
<keyword evidence="1" id="KW-0378">Hydrolase</keyword>
<sequence>PDLKKAMHGPSQLLGEFRYDVKKDHTDTWENAVSETALLQREAEDTAWLKHVTGADGRVDQALGGDYVLGDRFIVADGNQNDRDHIVTAEDAAQWRQAYYDRRAEAIREKLAKNLYRGSLVKTGEGP</sequence>
<dbReference type="GO" id="GO:0006508">
    <property type="term" value="P:proteolysis"/>
    <property type="evidence" value="ECO:0007669"/>
    <property type="project" value="UniProtKB-KW"/>
</dbReference>
<comment type="caution">
    <text evidence="1">The sequence shown here is derived from an EMBL/GenBank/DDBJ whole genome shotgun (WGS) entry which is preliminary data.</text>
</comment>